<reference evidence="1" key="1">
    <citation type="submission" date="2024-05" db="EMBL/GenBank/DDBJ databases">
        <title>Isolation and characterization of Sporomusa carbonis sp. nov., a carboxydotrophic hydrogenogen in the genus of Sporomusa isolated from a charcoal burning pile.</title>
        <authorList>
            <person name="Boeer T."/>
            <person name="Rosenbaum F."/>
            <person name="Eysell L."/>
            <person name="Mueller V."/>
            <person name="Daniel R."/>
            <person name="Poehlein A."/>
        </authorList>
    </citation>
    <scope>NUCLEOTIDE SEQUENCE [LARGE SCALE GENOMIC DNA]</scope>
    <source>
        <strain evidence="1">DSM 10669</strain>
    </source>
</reference>
<accession>A0ABZ3IM07</accession>
<proteinExistence type="predicted"/>
<dbReference type="Proteomes" id="UP000216752">
    <property type="component" value="Chromosome"/>
</dbReference>
<organism evidence="1 2">
    <name type="scientific">Sporomusa silvacetica DSM 10669</name>
    <dbReference type="NCBI Taxonomy" id="1123289"/>
    <lineage>
        <taxon>Bacteria</taxon>
        <taxon>Bacillati</taxon>
        <taxon>Bacillota</taxon>
        <taxon>Negativicutes</taxon>
        <taxon>Selenomonadales</taxon>
        <taxon>Sporomusaceae</taxon>
        <taxon>Sporomusa</taxon>
    </lineage>
</organism>
<dbReference type="InterPro" id="IPR032587">
    <property type="entry name" value="DUF4911"/>
</dbReference>
<name>A0ABZ3IM07_9FIRM</name>
<evidence type="ECO:0000313" key="2">
    <source>
        <dbReference type="Proteomes" id="UP000216752"/>
    </source>
</evidence>
<keyword evidence="2" id="KW-1185">Reference proteome</keyword>
<evidence type="ECO:0000313" key="1">
    <source>
        <dbReference type="EMBL" id="XFO66631.1"/>
    </source>
</evidence>
<dbReference type="Pfam" id="PF16256">
    <property type="entry name" value="DUF4911"/>
    <property type="match status" value="1"/>
</dbReference>
<evidence type="ECO:0008006" key="3">
    <source>
        <dbReference type="Google" id="ProtNLM"/>
    </source>
</evidence>
<dbReference type="EMBL" id="CP155573">
    <property type="protein sequence ID" value="XFO66631.1"/>
    <property type="molecule type" value="Genomic_DNA"/>
</dbReference>
<protein>
    <recommendedName>
        <fullName evidence="3">DUF4911 domain-containing protein</fullName>
    </recommendedName>
</protein>
<gene>
    <name evidence="1" type="ORF">SPSIL_027900</name>
</gene>
<sequence>MLCSGGHKAGAMNMITTIDKPIYIQIEPKYVNYVNRIMEGYEYLGVVSTLDRREGILQIRATPDTANEVRDILAHIPIEIHYVEC</sequence>